<feature type="region of interest" description="Disordered" evidence="1">
    <location>
        <begin position="84"/>
        <end position="147"/>
    </location>
</feature>
<dbReference type="Proteomes" id="UP000000657">
    <property type="component" value="Chromosome"/>
</dbReference>
<reference evidence="3 4" key="1">
    <citation type="journal article" date="2007" name="Genome Res.">
        <title>Genome characteristics of facultatively symbiotic Frankia sp. strains reflect host range and host plant biogeography.</title>
        <authorList>
            <person name="Normand P."/>
            <person name="Lapierre P."/>
            <person name="Tisa L.S."/>
            <person name="Gogarten J.P."/>
            <person name="Alloisio N."/>
            <person name="Bagnarol E."/>
            <person name="Bassi C.A."/>
            <person name="Berry A.M."/>
            <person name="Bickhart D.M."/>
            <person name="Choisne N."/>
            <person name="Couloux A."/>
            <person name="Cournoyer B."/>
            <person name="Cruveiller S."/>
            <person name="Daubin V."/>
            <person name="Demange N."/>
            <person name="Francino M.P."/>
            <person name="Goltsman E."/>
            <person name="Huang Y."/>
            <person name="Kopp O.R."/>
            <person name="Labarre L."/>
            <person name="Lapidus A."/>
            <person name="Lavire C."/>
            <person name="Marechal J."/>
            <person name="Martinez M."/>
            <person name="Mastronunzio J.E."/>
            <person name="Mullin B.C."/>
            <person name="Niemann J."/>
            <person name="Pujic P."/>
            <person name="Rawnsley T."/>
            <person name="Rouy Z."/>
            <person name="Schenowitz C."/>
            <person name="Sellstedt A."/>
            <person name="Tavares F."/>
            <person name="Tomkins J.P."/>
            <person name="Vallenet D."/>
            <person name="Valverde C."/>
            <person name="Wall L.G."/>
            <person name="Wang Y."/>
            <person name="Medigue C."/>
            <person name="Benson D.R."/>
        </authorList>
    </citation>
    <scope>NUCLEOTIDE SEQUENCE [LARGE SCALE GENOMIC DNA]</scope>
    <source>
        <strain evidence="4">DSM 45986 / CECT 9034 / ACN14a</strain>
    </source>
</reference>
<evidence type="ECO:0000313" key="3">
    <source>
        <dbReference type="EMBL" id="CAJ61311.1"/>
    </source>
</evidence>
<dbReference type="AlphaFoldDB" id="Q0RME0"/>
<feature type="compositionally biased region" description="Basic residues" evidence="1">
    <location>
        <begin position="120"/>
        <end position="132"/>
    </location>
</feature>
<dbReference type="EMBL" id="CT573213">
    <property type="protein sequence ID" value="CAJ61311.1"/>
    <property type="molecule type" value="Genomic_DNA"/>
</dbReference>
<dbReference type="HOGENOM" id="CLU_1765339_0_0_11"/>
<accession>Q0RME0</accession>
<name>Q0RME0_FRAAA</name>
<keyword evidence="4" id="KW-1185">Reference proteome</keyword>
<keyword evidence="2" id="KW-0732">Signal</keyword>
<evidence type="ECO:0000313" key="4">
    <source>
        <dbReference type="Proteomes" id="UP000000657"/>
    </source>
</evidence>
<dbReference type="KEGG" id="fal:FRAAL2665"/>
<evidence type="ECO:0000256" key="1">
    <source>
        <dbReference type="SAM" id="MobiDB-lite"/>
    </source>
</evidence>
<feature type="chain" id="PRO_5038979190" evidence="2">
    <location>
        <begin position="18"/>
        <end position="147"/>
    </location>
</feature>
<proteinExistence type="predicted"/>
<evidence type="ECO:0000256" key="2">
    <source>
        <dbReference type="SAM" id="SignalP"/>
    </source>
</evidence>
<gene>
    <name evidence="3" type="ordered locus">FRAAL2665</name>
</gene>
<feature type="signal peptide" evidence="2">
    <location>
        <begin position="1"/>
        <end position="17"/>
    </location>
</feature>
<protein>
    <submittedName>
        <fullName evidence="3">Uncharacterized protein</fullName>
    </submittedName>
</protein>
<dbReference type="RefSeq" id="WP_011603819.1">
    <property type="nucleotide sequence ID" value="NC_008278.1"/>
</dbReference>
<sequence>MAARLDLAMALAQAASAGVPWGVGVVTAVNADGTLALQVRGDPDPVDHIAVLDSYTEPAAGHVVLVLHGGGQMIVLGRIRRAGMALPPTSSPPTGDGGSYAEQATGGHGPRPSPADHPRAGGRRRWHHRRGPGGHDVDAGPALPGPG</sequence>
<dbReference type="STRING" id="326424.FRAAL2665"/>
<organism evidence="3 4">
    <name type="scientific">Frankia alni (strain DSM 45986 / CECT 9034 / ACN14a)</name>
    <dbReference type="NCBI Taxonomy" id="326424"/>
    <lineage>
        <taxon>Bacteria</taxon>
        <taxon>Bacillati</taxon>
        <taxon>Actinomycetota</taxon>
        <taxon>Actinomycetes</taxon>
        <taxon>Frankiales</taxon>
        <taxon>Frankiaceae</taxon>
        <taxon>Frankia</taxon>
    </lineage>
</organism>